<name>A0A6A4GLT8_9AGAR</name>
<protein>
    <submittedName>
        <fullName evidence="1">Uncharacterized protein</fullName>
    </submittedName>
</protein>
<dbReference type="Proteomes" id="UP000799118">
    <property type="component" value="Unassembled WGS sequence"/>
</dbReference>
<accession>A0A6A4GLT8</accession>
<reference evidence="1" key="1">
    <citation type="journal article" date="2019" name="Environ. Microbiol.">
        <title>Fungal ecological strategies reflected in gene transcription - a case study of two litter decomposers.</title>
        <authorList>
            <person name="Barbi F."/>
            <person name="Kohler A."/>
            <person name="Barry K."/>
            <person name="Baskaran P."/>
            <person name="Daum C."/>
            <person name="Fauchery L."/>
            <person name="Ihrmark K."/>
            <person name="Kuo A."/>
            <person name="LaButti K."/>
            <person name="Lipzen A."/>
            <person name="Morin E."/>
            <person name="Grigoriev I.V."/>
            <person name="Henrissat B."/>
            <person name="Lindahl B."/>
            <person name="Martin F."/>
        </authorList>
    </citation>
    <scope>NUCLEOTIDE SEQUENCE</scope>
    <source>
        <strain evidence="1">JB14</strain>
    </source>
</reference>
<sequence>MDAVSSATILVPSCLLSSSSNPSLTNSASCSEHHRRISHENALLLSPIVKKYTLALDTVVALGGTSLYFSICNPLSLSNSAKTFFLNINHVCHGSFHIYAD</sequence>
<keyword evidence="2" id="KW-1185">Reference proteome</keyword>
<dbReference type="EMBL" id="ML769870">
    <property type="protein sequence ID" value="KAE9386538.1"/>
    <property type="molecule type" value="Genomic_DNA"/>
</dbReference>
<proteinExistence type="predicted"/>
<organism evidence="1 2">
    <name type="scientific">Gymnopus androsaceus JB14</name>
    <dbReference type="NCBI Taxonomy" id="1447944"/>
    <lineage>
        <taxon>Eukaryota</taxon>
        <taxon>Fungi</taxon>
        <taxon>Dikarya</taxon>
        <taxon>Basidiomycota</taxon>
        <taxon>Agaricomycotina</taxon>
        <taxon>Agaricomycetes</taxon>
        <taxon>Agaricomycetidae</taxon>
        <taxon>Agaricales</taxon>
        <taxon>Marasmiineae</taxon>
        <taxon>Omphalotaceae</taxon>
        <taxon>Gymnopus</taxon>
    </lineage>
</organism>
<gene>
    <name evidence="1" type="ORF">BT96DRAFT_519314</name>
</gene>
<evidence type="ECO:0000313" key="1">
    <source>
        <dbReference type="EMBL" id="KAE9386538.1"/>
    </source>
</evidence>
<dbReference type="AlphaFoldDB" id="A0A6A4GLT8"/>
<evidence type="ECO:0000313" key="2">
    <source>
        <dbReference type="Proteomes" id="UP000799118"/>
    </source>
</evidence>